<feature type="domain" description="Thioredoxin" evidence="2">
    <location>
        <begin position="23"/>
        <end position="178"/>
    </location>
</feature>
<dbReference type="CDD" id="cd02969">
    <property type="entry name" value="PRX_like1"/>
    <property type="match status" value="1"/>
</dbReference>
<keyword evidence="1" id="KW-0732">Signal</keyword>
<feature type="chain" id="PRO_5047529456" evidence="1">
    <location>
        <begin position="22"/>
        <end position="203"/>
    </location>
</feature>
<dbReference type="InterPro" id="IPR036249">
    <property type="entry name" value="Thioredoxin-like_sf"/>
</dbReference>
<proteinExistence type="predicted"/>
<protein>
    <submittedName>
        <fullName evidence="3">Thioredoxin family protein</fullName>
    </submittedName>
</protein>
<dbReference type="Proteomes" id="UP001165498">
    <property type="component" value="Unassembled WGS sequence"/>
</dbReference>
<accession>A0ABT1QUL5</accession>
<comment type="caution">
    <text evidence="3">The sequence shown here is derived from an EMBL/GenBank/DDBJ whole genome shotgun (WGS) entry which is preliminary data.</text>
</comment>
<dbReference type="InterPro" id="IPR000866">
    <property type="entry name" value="AhpC/TSA"/>
</dbReference>
<reference evidence="3" key="1">
    <citation type="submission" date="2022-07" db="EMBL/GenBank/DDBJ databases">
        <title>Tahibacter sp., a new gammaproteobacterium isolated from the silt sample collected at pig farm.</title>
        <authorList>
            <person name="Chen H."/>
        </authorList>
    </citation>
    <scope>NUCLEOTIDE SEQUENCE</scope>
    <source>
        <strain evidence="3">P2K</strain>
    </source>
</reference>
<dbReference type="EMBL" id="JANFQO010000013">
    <property type="protein sequence ID" value="MCQ4165980.1"/>
    <property type="molecule type" value="Genomic_DNA"/>
</dbReference>
<sequence>MKRMSALLAAVLALSATSLSARVDVGQPAPAFSLADSNGRTRTLEEFKGRTVVLEWTNAECPFVRKHYDSGNMQRQQKEATAAGVVWLAINSGAPGKQGEVDGGDANQQIQIDHSAPTAYLLDPTGATGRAYGAATTPHMYVIDGQGVLRYKGGIDSIISDDAADIPKATQYVKQALAELAAGKPVSVPLSAPYGCAVKYAPN</sequence>
<feature type="signal peptide" evidence="1">
    <location>
        <begin position="1"/>
        <end position="21"/>
    </location>
</feature>
<dbReference type="RefSeq" id="WP_255915168.1">
    <property type="nucleotide sequence ID" value="NZ_JANFQO010000013.1"/>
</dbReference>
<dbReference type="PROSITE" id="PS51352">
    <property type="entry name" value="THIOREDOXIN_2"/>
    <property type="match status" value="1"/>
</dbReference>
<evidence type="ECO:0000313" key="4">
    <source>
        <dbReference type="Proteomes" id="UP001165498"/>
    </source>
</evidence>
<keyword evidence="4" id="KW-1185">Reference proteome</keyword>
<dbReference type="InterPro" id="IPR047262">
    <property type="entry name" value="PRX-like1"/>
</dbReference>
<gene>
    <name evidence="3" type="ORF">NM961_14760</name>
</gene>
<dbReference type="PANTHER" id="PTHR43640">
    <property type="entry name" value="OS07G0260300 PROTEIN"/>
    <property type="match status" value="1"/>
</dbReference>
<evidence type="ECO:0000259" key="2">
    <source>
        <dbReference type="PROSITE" id="PS51352"/>
    </source>
</evidence>
<dbReference type="InterPro" id="IPR013766">
    <property type="entry name" value="Thioredoxin_domain"/>
</dbReference>
<dbReference type="Pfam" id="PF00578">
    <property type="entry name" value="AhpC-TSA"/>
    <property type="match status" value="1"/>
</dbReference>
<dbReference type="Gene3D" id="3.40.30.10">
    <property type="entry name" value="Glutaredoxin"/>
    <property type="match status" value="1"/>
</dbReference>
<organism evidence="3 4">
    <name type="scientific">Tahibacter harae</name>
    <dbReference type="NCBI Taxonomy" id="2963937"/>
    <lineage>
        <taxon>Bacteria</taxon>
        <taxon>Pseudomonadati</taxon>
        <taxon>Pseudomonadota</taxon>
        <taxon>Gammaproteobacteria</taxon>
        <taxon>Lysobacterales</taxon>
        <taxon>Rhodanobacteraceae</taxon>
        <taxon>Tahibacter</taxon>
    </lineage>
</organism>
<name>A0ABT1QUL5_9GAMM</name>
<evidence type="ECO:0000256" key="1">
    <source>
        <dbReference type="SAM" id="SignalP"/>
    </source>
</evidence>
<dbReference type="PANTHER" id="PTHR43640:SF1">
    <property type="entry name" value="THIOREDOXIN-DEPENDENT PEROXIREDOXIN"/>
    <property type="match status" value="1"/>
</dbReference>
<dbReference type="SUPFAM" id="SSF52833">
    <property type="entry name" value="Thioredoxin-like"/>
    <property type="match status" value="1"/>
</dbReference>
<evidence type="ECO:0000313" key="3">
    <source>
        <dbReference type="EMBL" id="MCQ4165980.1"/>
    </source>
</evidence>